<evidence type="ECO:0000313" key="5">
    <source>
        <dbReference type="Proteomes" id="UP000306102"/>
    </source>
</evidence>
<evidence type="ECO:0000256" key="3">
    <source>
        <dbReference type="SAM" id="SignalP"/>
    </source>
</evidence>
<keyword evidence="5" id="KW-1185">Reference proteome</keyword>
<feature type="chain" id="PRO_5020485818" evidence="3">
    <location>
        <begin position="29"/>
        <end position="730"/>
    </location>
</feature>
<evidence type="ECO:0000256" key="2">
    <source>
        <dbReference type="SAM" id="Phobius"/>
    </source>
</evidence>
<name>A0A4S4D161_CAMSN</name>
<dbReference type="InterPro" id="IPR006553">
    <property type="entry name" value="Leu-rich_rpt_Cys-con_subtyp"/>
</dbReference>
<keyword evidence="2" id="KW-0812">Transmembrane</keyword>
<dbReference type="Proteomes" id="UP000306102">
    <property type="component" value="Unassembled WGS sequence"/>
</dbReference>
<dbReference type="InterPro" id="IPR001611">
    <property type="entry name" value="Leu-rich_rpt"/>
</dbReference>
<dbReference type="AlphaFoldDB" id="A0A4S4D161"/>
<dbReference type="Pfam" id="PF13516">
    <property type="entry name" value="LRR_6"/>
    <property type="match status" value="1"/>
</dbReference>
<dbReference type="STRING" id="542762.A0A4S4D161"/>
<reference evidence="4 5" key="1">
    <citation type="journal article" date="2018" name="Proc. Natl. Acad. Sci. U.S.A.">
        <title>Draft genome sequence of Camellia sinensis var. sinensis provides insights into the evolution of the tea genome and tea quality.</title>
        <authorList>
            <person name="Wei C."/>
            <person name="Yang H."/>
            <person name="Wang S."/>
            <person name="Zhao J."/>
            <person name="Liu C."/>
            <person name="Gao L."/>
            <person name="Xia E."/>
            <person name="Lu Y."/>
            <person name="Tai Y."/>
            <person name="She G."/>
            <person name="Sun J."/>
            <person name="Cao H."/>
            <person name="Tong W."/>
            <person name="Gao Q."/>
            <person name="Li Y."/>
            <person name="Deng W."/>
            <person name="Jiang X."/>
            <person name="Wang W."/>
            <person name="Chen Q."/>
            <person name="Zhang S."/>
            <person name="Li H."/>
            <person name="Wu J."/>
            <person name="Wang P."/>
            <person name="Li P."/>
            <person name="Shi C."/>
            <person name="Zheng F."/>
            <person name="Jian J."/>
            <person name="Huang B."/>
            <person name="Shan D."/>
            <person name="Shi M."/>
            <person name="Fang C."/>
            <person name="Yue Y."/>
            <person name="Li F."/>
            <person name="Li D."/>
            <person name="Wei S."/>
            <person name="Han B."/>
            <person name="Jiang C."/>
            <person name="Yin Y."/>
            <person name="Xia T."/>
            <person name="Zhang Z."/>
            <person name="Bennetzen J.L."/>
            <person name="Zhao S."/>
            <person name="Wan X."/>
        </authorList>
    </citation>
    <scope>NUCLEOTIDE SEQUENCE [LARGE SCALE GENOMIC DNA]</scope>
    <source>
        <strain evidence="5">cv. Shuchazao</strain>
        <tissue evidence="4">Leaf</tissue>
    </source>
</reference>
<dbReference type="InterPro" id="IPR032675">
    <property type="entry name" value="LRR_dom_sf"/>
</dbReference>
<dbReference type="InterPro" id="IPR051341">
    <property type="entry name" value="Zyg-11_UBL_adapter"/>
</dbReference>
<feature type="compositionally biased region" description="Low complexity" evidence="1">
    <location>
        <begin position="657"/>
        <end position="675"/>
    </location>
</feature>
<proteinExistence type="predicted"/>
<dbReference type="PANTHER" id="PTHR12904:SF23">
    <property type="entry name" value="PROTEIN ZER-1 HOMOLOG"/>
    <property type="match status" value="1"/>
</dbReference>
<feature type="signal peptide" evidence="3">
    <location>
        <begin position="1"/>
        <end position="28"/>
    </location>
</feature>
<dbReference type="PANTHER" id="PTHR12904">
    <property type="match status" value="1"/>
</dbReference>
<dbReference type="SMART" id="SM00367">
    <property type="entry name" value="LRR_CC"/>
    <property type="match status" value="6"/>
</dbReference>
<dbReference type="EMBL" id="SDRB02013093">
    <property type="protein sequence ID" value="THF95960.1"/>
    <property type="molecule type" value="Genomic_DNA"/>
</dbReference>
<accession>A0A4S4D161</accession>
<keyword evidence="2" id="KW-1133">Transmembrane helix</keyword>
<feature type="region of interest" description="Disordered" evidence="1">
    <location>
        <begin position="657"/>
        <end position="679"/>
    </location>
</feature>
<gene>
    <name evidence="4" type="ORF">TEA_021592</name>
</gene>
<evidence type="ECO:0000313" key="4">
    <source>
        <dbReference type="EMBL" id="THF95960.1"/>
    </source>
</evidence>
<protein>
    <submittedName>
        <fullName evidence="4">Uncharacterized protein</fullName>
    </submittedName>
</protein>
<dbReference type="SUPFAM" id="SSF52047">
    <property type="entry name" value="RNI-like"/>
    <property type="match status" value="2"/>
</dbReference>
<comment type="caution">
    <text evidence="4">The sequence shown here is derived from an EMBL/GenBank/DDBJ whole genome shotgun (WGS) entry which is preliminary data.</text>
</comment>
<evidence type="ECO:0000256" key="1">
    <source>
        <dbReference type="SAM" id="MobiDB-lite"/>
    </source>
</evidence>
<sequence>MATTRTTGLKMRKDQWLMLMVLAASVNGSDVCNSGGMVKVEAVAVAVAVTVAFAVAVAVAVAVAIAVAVAVAVAIAIVVMVAMGYGVVSSAFIALDLASIAAQSIPINLSQILLFLLFLLIIIGVRNSLQRMAIEGMIELDSHLVHLCLEAASQSRDAVESWRRQRRTLERMPSHLSAALFRRLLRRRLLFPSLLEVFKHSIEEVDLRGESSVDAEWMAYLGAFQYLISLNIADCHKITNAAIWPITGMANLKEIDISRCSKVTDAGIRHLLSVSTLEKLHISETGATAEGISLLCSLTNLSVLDLGGLPVSDWALSSLQVLTKLQYLDLWGSKISNEGAAMLKVFPMLSSLNLAWTKVTELPNLSSLTCLNMSNCNIHSIFEGHGNKVPISKLILSGATYADVSEAFLYVETSSLSFLDMSNSSLGRFCFLSHMNALEHLDLSSSLIDDNSVELIACIGSNLRILNLDRTRVTSAGVGILAGNVPNLQNISLSCTQIDDLAISYISMIPSLKVINLSNTNVKGLIHQVGNDPDWIPSLTALQNLIYLERLDLEETRVGDAALPPLSGLQNLSYLSLKSYFLTDVSLYLLSSIPNLTNLSLQNAVLTNTGLCYFNPPAMLKTLDLRGCWLLTEGVLLSFCKMHPQIEVSHEHVHFVQSDQGSSNSSSPSQGSFKSLPLKQKRGKMPVSPLRFNNNAFLDQRLKYSREELLALQFSSLSRVSPHERGNVDT</sequence>
<feature type="transmembrane region" description="Helical" evidence="2">
    <location>
        <begin position="44"/>
        <end position="66"/>
    </location>
</feature>
<feature type="transmembrane region" description="Helical" evidence="2">
    <location>
        <begin position="107"/>
        <end position="125"/>
    </location>
</feature>
<keyword evidence="3" id="KW-0732">Signal</keyword>
<organism evidence="4 5">
    <name type="scientific">Camellia sinensis var. sinensis</name>
    <name type="common">China tea</name>
    <dbReference type="NCBI Taxonomy" id="542762"/>
    <lineage>
        <taxon>Eukaryota</taxon>
        <taxon>Viridiplantae</taxon>
        <taxon>Streptophyta</taxon>
        <taxon>Embryophyta</taxon>
        <taxon>Tracheophyta</taxon>
        <taxon>Spermatophyta</taxon>
        <taxon>Magnoliopsida</taxon>
        <taxon>eudicotyledons</taxon>
        <taxon>Gunneridae</taxon>
        <taxon>Pentapetalae</taxon>
        <taxon>asterids</taxon>
        <taxon>Ericales</taxon>
        <taxon>Theaceae</taxon>
        <taxon>Camellia</taxon>
    </lineage>
</organism>
<dbReference type="Gene3D" id="3.80.10.10">
    <property type="entry name" value="Ribonuclease Inhibitor"/>
    <property type="match status" value="3"/>
</dbReference>
<feature type="transmembrane region" description="Helical" evidence="2">
    <location>
        <begin position="73"/>
        <end position="95"/>
    </location>
</feature>
<keyword evidence="2" id="KW-0472">Membrane</keyword>